<evidence type="ECO:0000313" key="2">
    <source>
        <dbReference type="Proteomes" id="UP000814033"/>
    </source>
</evidence>
<accession>A0ACB8RVC4</accession>
<comment type="caution">
    <text evidence="1">The sequence shown here is derived from an EMBL/GenBank/DDBJ whole genome shotgun (WGS) entry which is preliminary data.</text>
</comment>
<gene>
    <name evidence="1" type="ORF">FA95DRAFT_1140787</name>
</gene>
<dbReference type="EMBL" id="MU275894">
    <property type="protein sequence ID" value="KAI0047999.1"/>
    <property type="molecule type" value="Genomic_DNA"/>
</dbReference>
<organism evidence="1 2">
    <name type="scientific">Auriscalpium vulgare</name>
    <dbReference type="NCBI Taxonomy" id="40419"/>
    <lineage>
        <taxon>Eukaryota</taxon>
        <taxon>Fungi</taxon>
        <taxon>Dikarya</taxon>
        <taxon>Basidiomycota</taxon>
        <taxon>Agaricomycotina</taxon>
        <taxon>Agaricomycetes</taxon>
        <taxon>Russulales</taxon>
        <taxon>Auriscalpiaceae</taxon>
        <taxon>Auriscalpium</taxon>
    </lineage>
</organism>
<protein>
    <submittedName>
        <fullName evidence="1">Uncharacterized protein</fullName>
    </submittedName>
</protein>
<keyword evidence="2" id="KW-1185">Reference proteome</keyword>
<reference evidence="1" key="1">
    <citation type="submission" date="2021-02" db="EMBL/GenBank/DDBJ databases">
        <authorList>
            <consortium name="DOE Joint Genome Institute"/>
            <person name="Ahrendt S."/>
            <person name="Looney B.P."/>
            <person name="Miyauchi S."/>
            <person name="Morin E."/>
            <person name="Drula E."/>
            <person name="Courty P.E."/>
            <person name="Chicoki N."/>
            <person name="Fauchery L."/>
            <person name="Kohler A."/>
            <person name="Kuo A."/>
            <person name="Labutti K."/>
            <person name="Pangilinan J."/>
            <person name="Lipzen A."/>
            <person name="Riley R."/>
            <person name="Andreopoulos W."/>
            <person name="He G."/>
            <person name="Johnson J."/>
            <person name="Barry K.W."/>
            <person name="Grigoriev I.V."/>
            <person name="Nagy L."/>
            <person name="Hibbett D."/>
            <person name="Henrissat B."/>
            <person name="Matheny P.B."/>
            <person name="Labbe J."/>
            <person name="Martin F."/>
        </authorList>
    </citation>
    <scope>NUCLEOTIDE SEQUENCE</scope>
    <source>
        <strain evidence="1">FP105234-sp</strain>
    </source>
</reference>
<dbReference type="Proteomes" id="UP000814033">
    <property type="component" value="Unassembled WGS sequence"/>
</dbReference>
<proteinExistence type="predicted"/>
<sequence length="249" mass="28305">MRYMSNLYLVLRDKDHKLVRRRDCKDALGTVIFLRISHSDHEKKISLILPLPSPSMADYGQFRGMRPGEIPELLRARVVVLTAFVLQDELDTLTGPVVGKTLTGPVVGKHRFQDVNGLARETRECLQVGKDVRWAIQMLLQSLEVIWTVQVADFCAVQVADFCAVQVADFLTVQIVVRVVPKWSASHRSVDIQISKPFVCAQERDNVRRCAHRAVQRQGLKARPVTAQHAFSDVYRQITFFMEGPKIEI</sequence>
<name>A0ACB8RVC4_9AGAM</name>
<evidence type="ECO:0000313" key="1">
    <source>
        <dbReference type="EMBL" id="KAI0047999.1"/>
    </source>
</evidence>
<reference evidence="1" key="2">
    <citation type="journal article" date="2022" name="New Phytol.">
        <title>Evolutionary transition to the ectomycorrhizal habit in the genomes of a hyperdiverse lineage of mushroom-forming fungi.</title>
        <authorList>
            <person name="Looney B."/>
            <person name="Miyauchi S."/>
            <person name="Morin E."/>
            <person name="Drula E."/>
            <person name="Courty P.E."/>
            <person name="Kohler A."/>
            <person name="Kuo A."/>
            <person name="LaButti K."/>
            <person name="Pangilinan J."/>
            <person name="Lipzen A."/>
            <person name="Riley R."/>
            <person name="Andreopoulos W."/>
            <person name="He G."/>
            <person name="Johnson J."/>
            <person name="Nolan M."/>
            <person name="Tritt A."/>
            <person name="Barry K.W."/>
            <person name="Grigoriev I.V."/>
            <person name="Nagy L.G."/>
            <person name="Hibbett D."/>
            <person name="Henrissat B."/>
            <person name="Matheny P.B."/>
            <person name="Labbe J."/>
            <person name="Martin F.M."/>
        </authorList>
    </citation>
    <scope>NUCLEOTIDE SEQUENCE</scope>
    <source>
        <strain evidence="1">FP105234-sp</strain>
    </source>
</reference>